<sequence length="71" mass="8073">MLWPSYAKTWSSVPNRTGKKHPHAPGVADEVHDYSAGTGVKTADLEQRERPNSQQHRRSPHVARGRRCDRN</sequence>
<gene>
    <name evidence="1" type="ORF">FA95DRAFT_1540867</name>
</gene>
<reference evidence="1" key="1">
    <citation type="submission" date="2021-02" db="EMBL/GenBank/DDBJ databases">
        <authorList>
            <consortium name="DOE Joint Genome Institute"/>
            <person name="Ahrendt S."/>
            <person name="Looney B.P."/>
            <person name="Miyauchi S."/>
            <person name="Morin E."/>
            <person name="Drula E."/>
            <person name="Courty P.E."/>
            <person name="Chicoki N."/>
            <person name="Fauchery L."/>
            <person name="Kohler A."/>
            <person name="Kuo A."/>
            <person name="Labutti K."/>
            <person name="Pangilinan J."/>
            <person name="Lipzen A."/>
            <person name="Riley R."/>
            <person name="Andreopoulos W."/>
            <person name="He G."/>
            <person name="Johnson J."/>
            <person name="Barry K.W."/>
            <person name="Grigoriev I.V."/>
            <person name="Nagy L."/>
            <person name="Hibbett D."/>
            <person name="Henrissat B."/>
            <person name="Matheny P.B."/>
            <person name="Labbe J."/>
            <person name="Martin F."/>
        </authorList>
    </citation>
    <scope>NUCLEOTIDE SEQUENCE</scope>
    <source>
        <strain evidence="1">FP105234-sp</strain>
    </source>
</reference>
<evidence type="ECO:0000313" key="2">
    <source>
        <dbReference type="Proteomes" id="UP000814033"/>
    </source>
</evidence>
<accession>A0ACB8RUQ7</accession>
<feature type="non-terminal residue" evidence="1">
    <location>
        <position position="71"/>
    </location>
</feature>
<evidence type="ECO:0000313" key="1">
    <source>
        <dbReference type="EMBL" id="KAI0047774.1"/>
    </source>
</evidence>
<name>A0ACB8RUQ7_9AGAM</name>
<comment type="caution">
    <text evidence="1">The sequence shown here is derived from an EMBL/GenBank/DDBJ whole genome shotgun (WGS) entry which is preliminary data.</text>
</comment>
<organism evidence="1 2">
    <name type="scientific">Auriscalpium vulgare</name>
    <dbReference type="NCBI Taxonomy" id="40419"/>
    <lineage>
        <taxon>Eukaryota</taxon>
        <taxon>Fungi</taxon>
        <taxon>Dikarya</taxon>
        <taxon>Basidiomycota</taxon>
        <taxon>Agaricomycotina</taxon>
        <taxon>Agaricomycetes</taxon>
        <taxon>Russulales</taxon>
        <taxon>Auriscalpiaceae</taxon>
        <taxon>Auriscalpium</taxon>
    </lineage>
</organism>
<dbReference type="EMBL" id="MU275898">
    <property type="protein sequence ID" value="KAI0047774.1"/>
    <property type="molecule type" value="Genomic_DNA"/>
</dbReference>
<keyword evidence="2" id="KW-1185">Reference proteome</keyword>
<reference evidence="1" key="2">
    <citation type="journal article" date="2022" name="New Phytol.">
        <title>Evolutionary transition to the ectomycorrhizal habit in the genomes of a hyperdiverse lineage of mushroom-forming fungi.</title>
        <authorList>
            <person name="Looney B."/>
            <person name="Miyauchi S."/>
            <person name="Morin E."/>
            <person name="Drula E."/>
            <person name="Courty P.E."/>
            <person name="Kohler A."/>
            <person name="Kuo A."/>
            <person name="LaButti K."/>
            <person name="Pangilinan J."/>
            <person name="Lipzen A."/>
            <person name="Riley R."/>
            <person name="Andreopoulos W."/>
            <person name="He G."/>
            <person name="Johnson J."/>
            <person name="Nolan M."/>
            <person name="Tritt A."/>
            <person name="Barry K.W."/>
            <person name="Grigoriev I.V."/>
            <person name="Nagy L.G."/>
            <person name="Hibbett D."/>
            <person name="Henrissat B."/>
            <person name="Matheny P.B."/>
            <person name="Labbe J."/>
            <person name="Martin F.M."/>
        </authorList>
    </citation>
    <scope>NUCLEOTIDE SEQUENCE</scope>
    <source>
        <strain evidence="1">FP105234-sp</strain>
    </source>
</reference>
<proteinExistence type="predicted"/>
<dbReference type="Proteomes" id="UP000814033">
    <property type="component" value="Unassembled WGS sequence"/>
</dbReference>
<protein>
    <submittedName>
        <fullName evidence="1">Uncharacterized protein</fullName>
    </submittedName>
</protein>